<dbReference type="EMBL" id="QKKF02010319">
    <property type="protein sequence ID" value="RZF44813.1"/>
    <property type="molecule type" value="Genomic_DNA"/>
</dbReference>
<evidence type="ECO:0000313" key="4">
    <source>
        <dbReference type="Proteomes" id="UP000291343"/>
    </source>
</evidence>
<evidence type="ECO:0000313" key="2">
    <source>
        <dbReference type="EMBL" id="RZF34589.1"/>
    </source>
</evidence>
<dbReference type="EMBL" id="QKKF02034940">
    <property type="protein sequence ID" value="RZF33077.1"/>
    <property type="molecule type" value="Genomic_DNA"/>
</dbReference>
<reference evidence="3 4" key="1">
    <citation type="journal article" date="2017" name="Gigascience">
        <title>Genome sequence of the small brown planthopper, Laodelphax striatellus.</title>
        <authorList>
            <person name="Zhu J."/>
            <person name="Jiang F."/>
            <person name="Wang X."/>
            <person name="Yang P."/>
            <person name="Bao Y."/>
            <person name="Zhao W."/>
            <person name="Wang W."/>
            <person name="Lu H."/>
            <person name="Wang Q."/>
            <person name="Cui N."/>
            <person name="Li J."/>
            <person name="Chen X."/>
            <person name="Luo L."/>
            <person name="Yu J."/>
            <person name="Kang L."/>
            <person name="Cui F."/>
        </authorList>
    </citation>
    <scope>NUCLEOTIDE SEQUENCE [LARGE SCALE GENOMIC DNA]</scope>
    <source>
        <strain evidence="3">Lst14</strain>
        <tissue evidence="3">Whole body</tissue>
    </source>
</reference>
<proteinExistence type="predicted"/>
<gene>
    <name evidence="3" type="ORF">LSTR_LSTR000765</name>
    <name evidence="2" type="ORF">LSTR_LSTR016731</name>
    <name evidence="1" type="ORF">LSTR_LSTR017248</name>
</gene>
<name>A0A482XGA4_LAOST</name>
<dbReference type="AlphaFoldDB" id="A0A482XGA4"/>
<organism evidence="3 4">
    <name type="scientific">Laodelphax striatellus</name>
    <name type="common">Small brown planthopper</name>
    <name type="synonym">Delphax striatella</name>
    <dbReference type="NCBI Taxonomy" id="195883"/>
    <lineage>
        <taxon>Eukaryota</taxon>
        <taxon>Metazoa</taxon>
        <taxon>Ecdysozoa</taxon>
        <taxon>Arthropoda</taxon>
        <taxon>Hexapoda</taxon>
        <taxon>Insecta</taxon>
        <taxon>Pterygota</taxon>
        <taxon>Neoptera</taxon>
        <taxon>Paraneoptera</taxon>
        <taxon>Hemiptera</taxon>
        <taxon>Auchenorrhyncha</taxon>
        <taxon>Fulgoroidea</taxon>
        <taxon>Delphacidae</taxon>
        <taxon>Criomorphinae</taxon>
        <taxon>Laodelphax</taxon>
    </lineage>
</organism>
<protein>
    <submittedName>
        <fullName evidence="3">Uncharacterized protein</fullName>
    </submittedName>
</protein>
<reference evidence="3" key="2">
    <citation type="submission" date="2019-02" db="EMBL/GenBank/DDBJ databases">
        <authorList>
            <person name="Zhu J."/>
            <person name="Jiang F."/>
            <person name="Wang X."/>
            <person name="Yang P."/>
            <person name="Bao Y."/>
            <person name="Zhao W."/>
            <person name="Wang W."/>
            <person name="Lu H."/>
            <person name="Wang Q."/>
            <person name="Cui N."/>
            <person name="Li J."/>
            <person name="Chen X."/>
            <person name="Luo L."/>
            <person name="Yu J."/>
            <person name="Kang L."/>
            <person name="Cui F."/>
        </authorList>
    </citation>
    <scope>NUCLEOTIDE SEQUENCE</scope>
    <source>
        <strain evidence="3">Lst14</strain>
        <tissue evidence="3">Whole body</tissue>
    </source>
</reference>
<accession>A0A482XGA4</accession>
<keyword evidence="4" id="KW-1185">Reference proteome</keyword>
<dbReference type="EMBL" id="QKKF02030984">
    <property type="protein sequence ID" value="RZF34589.1"/>
    <property type="molecule type" value="Genomic_DNA"/>
</dbReference>
<dbReference type="Proteomes" id="UP000291343">
    <property type="component" value="Unassembled WGS sequence"/>
</dbReference>
<dbReference type="InParanoid" id="A0A482XGA4"/>
<comment type="caution">
    <text evidence="3">The sequence shown here is derived from an EMBL/GenBank/DDBJ whole genome shotgun (WGS) entry which is preliminary data.</text>
</comment>
<evidence type="ECO:0000313" key="1">
    <source>
        <dbReference type="EMBL" id="RZF33077.1"/>
    </source>
</evidence>
<evidence type="ECO:0000313" key="3">
    <source>
        <dbReference type="EMBL" id="RZF44813.1"/>
    </source>
</evidence>
<sequence length="115" mass="12724">MSILPQQCHVQFEKQAVVSVGDALLAGKQVAENNLHQFVAKRNELELLGRTEWPGVPAHSVAFLSQCGLNLDLANTLNKNFNLSLSSTKRKLMIACCLLKAPPVTRTIHTTNRKF</sequence>